<reference evidence="9 10" key="1">
    <citation type="submission" date="2020-04" db="EMBL/GenBank/DDBJ databases">
        <authorList>
            <person name="Alioto T."/>
            <person name="Alioto T."/>
            <person name="Gomez Garrido J."/>
        </authorList>
    </citation>
    <scope>NUCLEOTIDE SEQUENCE [LARGE SCALE GENOMIC DNA]</scope>
</reference>
<evidence type="ECO:0000256" key="7">
    <source>
        <dbReference type="ARBA" id="ARBA00023288"/>
    </source>
</evidence>
<dbReference type="InterPro" id="IPR050975">
    <property type="entry name" value="Sleep_regulator"/>
</dbReference>
<comment type="caution">
    <text evidence="9">The sequence shown here is derived from an EMBL/GenBank/DDBJ whole genome shotgun (WGS) entry which is preliminary data.</text>
</comment>
<keyword evidence="5" id="KW-1133">Transmembrane helix</keyword>
<proteinExistence type="predicted"/>
<evidence type="ECO:0000256" key="5">
    <source>
        <dbReference type="ARBA" id="ARBA00022989"/>
    </source>
</evidence>
<dbReference type="GO" id="GO:0030431">
    <property type="term" value="P:sleep"/>
    <property type="evidence" value="ECO:0007669"/>
    <property type="project" value="InterPro"/>
</dbReference>
<feature type="chain" id="PRO_5035863869" description="Protein sleepless" evidence="8">
    <location>
        <begin position="21"/>
        <end position="172"/>
    </location>
</feature>
<evidence type="ECO:0000313" key="10">
    <source>
        <dbReference type="Proteomes" id="UP000494165"/>
    </source>
</evidence>
<dbReference type="OrthoDB" id="6582325at2759"/>
<keyword evidence="5" id="KW-0472">Membrane</keyword>
<dbReference type="InterPro" id="IPR031424">
    <property type="entry name" value="QVR-like"/>
</dbReference>
<evidence type="ECO:0000256" key="2">
    <source>
        <dbReference type="ARBA" id="ARBA00022622"/>
    </source>
</evidence>
<comment type="subcellular location">
    <subcellularLocation>
        <location evidence="1">Membrane</location>
        <topology evidence="1">Lipid-anchor</topology>
        <topology evidence="1">GPI-anchor</topology>
    </subcellularLocation>
</comment>
<dbReference type="AlphaFoldDB" id="A0A8S1CU21"/>
<gene>
    <name evidence="9" type="ORF">CLODIP_2_CD05926</name>
</gene>
<dbReference type="Pfam" id="PF17064">
    <property type="entry name" value="QVR"/>
    <property type="match status" value="1"/>
</dbReference>
<evidence type="ECO:0000256" key="1">
    <source>
        <dbReference type="ARBA" id="ARBA00004589"/>
    </source>
</evidence>
<accession>A0A8S1CU21</accession>
<dbReference type="Proteomes" id="UP000494165">
    <property type="component" value="Unassembled WGS sequence"/>
</dbReference>
<protein>
    <recommendedName>
        <fullName evidence="11">Protein sleepless</fullName>
    </recommendedName>
</protein>
<keyword evidence="6" id="KW-0325">Glycoprotein</keyword>
<feature type="signal peptide" evidence="8">
    <location>
        <begin position="1"/>
        <end position="20"/>
    </location>
</feature>
<keyword evidence="4 8" id="KW-0732">Signal</keyword>
<keyword evidence="3" id="KW-0812">Transmembrane</keyword>
<evidence type="ECO:0000256" key="8">
    <source>
        <dbReference type="SAM" id="SignalP"/>
    </source>
</evidence>
<keyword evidence="7" id="KW-0449">Lipoprotein</keyword>
<keyword evidence="2" id="KW-0336">GPI-anchor</keyword>
<dbReference type="PANTHER" id="PTHR33562">
    <property type="entry name" value="ATILLA, ISOFORM B-RELATED-RELATED"/>
    <property type="match status" value="1"/>
</dbReference>
<dbReference type="GO" id="GO:0098552">
    <property type="term" value="C:side of membrane"/>
    <property type="evidence" value="ECO:0007669"/>
    <property type="project" value="UniProtKB-KW"/>
</dbReference>
<evidence type="ECO:0000256" key="3">
    <source>
        <dbReference type="ARBA" id="ARBA00022692"/>
    </source>
</evidence>
<dbReference type="PANTHER" id="PTHR33562:SF29">
    <property type="entry name" value="PROTEIN SLEEPLESS"/>
    <property type="match status" value="1"/>
</dbReference>
<sequence length="172" mass="18038">MANSVLLLLVLAATAHQGLAIKCYQCSSKSNNECLNPSMMGDLKPVECTPSMQWTSKQLNDVLPSGVNKFLDSVTSSIGSIASNAPIEMVCMKTNIKAGEETVVMRNCAAALTLNDGSPKGSGVCEQVKKAADGKAEYCGVCDSDGCNTAPALKSFGFTLLAPIVAIFYKFA</sequence>
<name>A0A8S1CU21_9INSE</name>
<keyword evidence="10" id="KW-1185">Reference proteome</keyword>
<dbReference type="GO" id="GO:0032222">
    <property type="term" value="P:regulation of synaptic transmission, cholinergic"/>
    <property type="evidence" value="ECO:0007669"/>
    <property type="project" value="InterPro"/>
</dbReference>
<dbReference type="EMBL" id="CADEPI010000060">
    <property type="protein sequence ID" value="CAB3371357.1"/>
    <property type="molecule type" value="Genomic_DNA"/>
</dbReference>
<evidence type="ECO:0000256" key="6">
    <source>
        <dbReference type="ARBA" id="ARBA00023180"/>
    </source>
</evidence>
<evidence type="ECO:0000313" key="9">
    <source>
        <dbReference type="EMBL" id="CAB3371357.1"/>
    </source>
</evidence>
<evidence type="ECO:0000256" key="4">
    <source>
        <dbReference type="ARBA" id="ARBA00022729"/>
    </source>
</evidence>
<organism evidence="9 10">
    <name type="scientific">Cloeon dipterum</name>
    <dbReference type="NCBI Taxonomy" id="197152"/>
    <lineage>
        <taxon>Eukaryota</taxon>
        <taxon>Metazoa</taxon>
        <taxon>Ecdysozoa</taxon>
        <taxon>Arthropoda</taxon>
        <taxon>Hexapoda</taxon>
        <taxon>Insecta</taxon>
        <taxon>Pterygota</taxon>
        <taxon>Palaeoptera</taxon>
        <taxon>Ephemeroptera</taxon>
        <taxon>Pisciforma</taxon>
        <taxon>Baetidae</taxon>
        <taxon>Cloeon</taxon>
    </lineage>
</organism>
<evidence type="ECO:0008006" key="11">
    <source>
        <dbReference type="Google" id="ProtNLM"/>
    </source>
</evidence>